<comment type="similarity">
    <text evidence="1">Belongs to the UPF0319 family.</text>
</comment>
<accession>A0ABX9AS61</accession>
<evidence type="ECO:0000313" key="4">
    <source>
        <dbReference type="Proteomes" id="UP000825886"/>
    </source>
</evidence>
<keyword evidence="4" id="KW-1185">Reference proteome</keyword>
<dbReference type="PANTHER" id="PTHR38108">
    <property type="entry name" value="UPF0319 PROTEIN YCCT"/>
    <property type="match status" value="1"/>
</dbReference>
<organism evidence="3 4">
    <name type="scientific">Symbiopectobacterium purcellii</name>
    <dbReference type="NCBI Taxonomy" id="2871826"/>
    <lineage>
        <taxon>Bacteria</taxon>
        <taxon>Pseudomonadati</taxon>
        <taxon>Pseudomonadota</taxon>
        <taxon>Gammaproteobacteria</taxon>
        <taxon>Enterobacterales</taxon>
        <taxon>Enterobacteriaceae</taxon>
    </lineage>
</organism>
<evidence type="ECO:0000256" key="2">
    <source>
        <dbReference type="ARBA" id="ARBA00022729"/>
    </source>
</evidence>
<evidence type="ECO:0000313" key="3">
    <source>
        <dbReference type="EMBL" id="QZN98059.1"/>
    </source>
</evidence>
<dbReference type="Proteomes" id="UP000825886">
    <property type="component" value="Chromosome"/>
</dbReference>
<dbReference type="Pfam" id="PF09829">
    <property type="entry name" value="DUF2057"/>
    <property type="match status" value="1"/>
</dbReference>
<name>A0ABX9AS61_9ENTR</name>
<reference evidence="3 4" key="1">
    <citation type="submission" date="2021-08" db="EMBL/GenBank/DDBJ databases">
        <title>Culture and genomic analysis of Symbiopectobacterium purcellii sp. nov. gen. nov., isolated from the leafhopper Empoasca decipiens.</title>
        <authorList>
            <person name="Nadal-Jimenez P."/>
            <person name="Siozios S."/>
            <person name="Halliday N."/>
            <person name="Camara M."/>
            <person name="Hurst G.D.D."/>
        </authorList>
    </citation>
    <scope>NUCLEOTIDE SEQUENCE [LARGE SCALE GENOMIC DNA]</scope>
    <source>
        <strain evidence="3 4">SyEd1</strain>
    </source>
</reference>
<sequence length="214" mass="24287">MVSCFSVAFLRHEQYGQRCHHPKVTSGYRTLAVDGQKVSSSLLKGADSLELDNGQHQLLFRVVKTTSTTGSEKRTYSSPLLLAAFNMRNQDVITIQLPALDTPKAREHFDLDTHYQLVDNHNNPISARLDRLELSSDELAHQLEPILAQYNAANKNASVTAFTSPKQNAKTWPENNAANAQDSIDPFLILKYWFRQADKDTQDRFLKWAKEKDK</sequence>
<keyword evidence="2" id="KW-0732">Signal</keyword>
<dbReference type="EMBL" id="CP081864">
    <property type="protein sequence ID" value="QZN98059.1"/>
    <property type="molecule type" value="Genomic_DNA"/>
</dbReference>
<dbReference type="PANTHER" id="PTHR38108:SF1">
    <property type="entry name" value="UPF0319 PROTEIN YCCT"/>
    <property type="match status" value="1"/>
</dbReference>
<dbReference type="NCBIfam" id="NF002967">
    <property type="entry name" value="PRK03641.1"/>
    <property type="match status" value="1"/>
</dbReference>
<evidence type="ECO:0000256" key="1">
    <source>
        <dbReference type="ARBA" id="ARBA00008490"/>
    </source>
</evidence>
<dbReference type="InterPro" id="IPR018635">
    <property type="entry name" value="UPF0319"/>
</dbReference>
<protein>
    <submittedName>
        <fullName evidence="3">DUF2057 family protein</fullName>
    </submittedName>
</protein>
<proteinExistence type="inferred from homology"/>
<gene>
    <name evidence="3" type="ORF">K6K13_12980</name>
</gene>